<organism evidence="1 2">
    <name type="scientific">Portunus trituberculatus</name>
    <name type="common">Swimming crab</name>
    <name type="synonym">Neptunus trituberculatus</name>
    <dbReference type="NCBI Taxonomy" id="210409"/>
    <lineage>
        <taxon>Eukaryota</taxon>
        <taxon>Metazoa</taxon>
        <taxon>Ecdysozoa</taxon>
        <taxon>Arthropoda</taxon>
        <taxon>Crustacea</taxon>
        <taxon>Multicrustacea</taxon>
        <taxon>Malacostraca</taxon>
        <taxon>Eumalacostraca</taxon>
        <taxon>Eucarida</taxon>
        <taxon>Decapoda</taxon>
        <taxon>Pleocyemata</taxon>
        <taxon>Brachyura</taxon>
        <taxon>Eubrachyura</taxon>
        <taxon>Portunoidea</taxon>
        <taxon>Portunidae</taxon>
        <taxon>Portuninae</taxon>
        <taxon>Portunus</taxon>
    </lineage>
</organism>
<evidence type="ECO:0000313" key="1">
    <source>
        <dbReference type="EMBL" id="MPC91005.1"/>
    </source>
</evidence>
<dbReference type="EMBL" id="VSRR010086253">
    <property type="protein sequence ID" value="MPC91005.1"/>
    <property type="molecule type" value="Genomic_DNA"/>
</dbReference>
<accession>A0A5B7J8I9</accession>
<protein>
    <submittedName>
        <fullName evidence="1">Uncharacterized protein</fullName>
    </submittedName>
</protein>
<sequence>MLVSVSPFTGKPDVLTEVSVAGCTPLARKGNKQEVKPIPCFYRRGQNNGRRGGSCGGSEALQRKAEVRRDSNAALSGGELLCLGVDGVERCRWNGR</sequence>
<reference evidence="1 2" key="1">
    <citation type="submission" date="2019-05" db="EMBL/GenBank/DDBJ databases">
        <title>Another draft genome of Portunus trituberculatus and its Hox gene families provides insights of decapod evolution.</title>
        <authorList>
            <person name="Jeong J.-H."/>
            <person name="Song I."/>
            <person name="Kim S."/>
            <person name="Choi T."/>
            <person name="Kim D."/>
            <person name="Ryu S."/>
            <person name="Kim W."/>
        </authorList>
    </citation>
    <scope>NUCLEOTIDE SEQUENCE [LARGE SCALE GENOMIC DNA]</scope>
    <source>
        <tissue evidence="1">Muscle</tissue>
    </source>
</reference>
<comment type="caution">
    <text evidence="1">The sequence shown here is derived from an EMBL/GenBank/DDBJ whole genome shotgun (WGS) entry which is preliminary data.</text>
</comment>
<keyword evidence="2" id="KW-1185">Reference proteome</keyword>
<gene>
    <name evidence="1" type="ORF">E2C01_086013</name>
</gene>
<dbReference type="Proteomes" id="UP000324222">
    <property type="component" value="Unassembled WGS sequence"/>
</dbReference>
<dbReference type="AlphaFoldDB" id="A0A5B7J8I9"/>
<proteinExistence type="predicted"/>
<evidence type="ECO:0000313" key="2">
    <source>
        <dbReference type="Proteomes" id="UP000324222"/>
    </source>
</evidence>
<name>A0A5B7J8I9_PORTR</name>